<keyword evidence="1" id="KW-1133">Transmembrane helix</keyword>
<keyword evidence="1" id="KW-0472">Membrane</keyword>
<evidence type="ECO:0000313" key="3">
    <source>
        <dbReference type="Proteomes" id="UP000663831"/>
    </source>
</evidence>
<comment type="caution">
    <text evidence="2">The sequence shown here is derived from an EMBL/GenBank/DDBJ whole genome shotgun (WGS) entry which is preliminary data.</text>
</comment>
<keyword evidence="1" id="KW-0812">Transmembrane</keyword>
<dbReference type="SUPFAM" id="SSF50978">
    <property type="entry name" value="WD40 repeat-like"/>
    <property type="match status" value="1"/>
</dbReference>
<gene>
    <name evidence="2" type="ORF">RDB_LOCUS122585</name>
</gene>
<reference evidence="2" key="1">
    <citation type="submission" date="2021-01" db="EMBL/GenBank/DDBJ databases">
        <authorList>
            <person name="Kaushik A."/>
        </authorList>
    </citation>
    <scope>NUCLEOTIDE SEQUENCE</scope>
    <source>
        <strain evidence="2">AG3-1AP</strain>
    </source>
</reference>
<dbReference type="InterPro" id="IPR036322">
    <property type="entry name" value="WD40_repeat_dom_sf"/>
</dbReference>
<dbReference type="InterPro" id="IPR015943">
    <property type="entry name" value="WD40/YVTN_repeat-like_dom_sf"/>
</dbReference>
<dbReference type="Gene3D" id="2.130.10.10">
    <property type="entry name" value="YVTN repeat-like/Quinoprotein amine dehydrogenase"/>
    <property type="match status" value="1"/>
</dbReference>
<evidence type="ECO:0008006" key="4">
    <source>
        <dbReference type="Google" id="ProtNLM"/>
    </source>
</evidence>
<protein>
    <recommendedName>
        <fullName evidence="4">Transmembrane protein</fullName>
    </recommendedName>
</protein>
<accession>A0A8H3HFL3</accession>
<sequence length="511" mass="55685">MAETQFNFKWEFGLPAAGPLLAFAASPGGRVIVGSFKGLKRNRFIILDQEKSQLMRVDVDTGSHMITCIAWGPDLHFFTGNNYGDVYCGYLQKNGEWCFAEILAGLGSGGSIIAVSFSCFQKILAVAIGSQVHTYRFSGSSFDNEASWSHLKSLEPFGDDTAITAMRFVGSRLNQLLIGSSEGMSVWLTEDFTIRPLTADYAFSVVQCATTSKANYIGVTTQAHTVILWPLFDSGPATYERRVTNIKGKVSNDEDVSPLALTDSGFIITRSLAGHIYYKRIARPSETGQLHYGTHCKLTSLEAQGEYLLTGGNSPTGLLTIACWSLHPPEVDQDPQRPIPITYLRDILRTLERPVASSAYLSEAGAPQEVLKASVPQEGPKAGAPQEVPEARCYAIRLVISFIVVKVMWIVTLGLMLSTILCAIILSSYAVQEYVGPDGTHLSMHSILVVRKIAYKALNPSVIFSQYAITALRRAVIMAGYVFESLGVTVTEHADWVTGGALAIAVYAFFT</sequence>
<proteinExistence type="predicted"/>
<dbReference type="Proteomes" id="UP000663831">
    <property type="component" value="Unassembled WGS sequence"/>
</dbReference>
<evidence type="ECO:0000313" key="2">
    <source>
        <dbReference type="EMBL" id="CAE6504147.1"/>
    </source>
</evidence>
<dbReference type="AlphaFoldDB" id="A0A8H3HFL3"/>
<name>A0A8H3HFL3_9AGAM</name>
<feature type="transmembrane region" description="Helical" evidence="1">
    <location>
        <begin position="407"/>
        <end position="431"/>
    </location>
</feature>
<dbReference type="EMBL" id="CAJMWV010004785">
    <property type="protein sequence ID" value="CAE6504147.1"/>
    <property type="molecule type" value="Genomic_DNA"/>
</dbReference>
<organism evidence="2 3">
    <name type="scientific">Rhizoctonia solani</name>
    <dbReference type="NCBI Taxonomy" id="456999"/>
    <lineage>
        <taxon>Eukaryota</taxon>
        <taxon>Fungi</taxon>
        <taxon>Dikarya</taxon>
        <taxon>Basidiomycota</taxon>
        <taxon>Agaricomycotina</taxon>
        <taxon>Agaricomycetes</taxon>
        <taxon>Cantharellales</taxon>
        <taxon>Ceratobasidiaceae</taxon>
        <taxon>Rhizoctonia</taxon>
    </lineage>
</organism>
<feature type="transmembrane region" description="Helical" evidence="1">
    <location>
        <begin position="12"/>
        <end position="33"/>
    </location>
</feature>
<dbReference type="OrthoDB" id="3274700at2759"/>
<evidence type="ECO:0000256" key="1">
    <source>
        <dbReference type="SAM" id="Phobius"/>
    </source>
</evidence>